<feature type="transmembrane region" description="Helical" evidence="8">
    <location>
        <begin position="272"/>
        <end position="293"/>
    </location>
</feature>
<organism evidence="9 10">
    <name type="scientific">Lawsonella clevelandensis</name>
    <dbReference type="NCBI Taxonomy" id="1528099"/>
    <lineage>
        <taxon>Bacteria</taxon>
        <taxon>Bacillati</taxon>
        <taxon>Actinomycetota</taxon>
        <taxon>Actinomycetes</taxon>
        <taxon>Mycobacteriales</taxon>
        <taxon>Lawsonellaceae</taxon>
        <taxon>Lawsonella</taxon>
    </lineage>
</organism>
<dbReference type="GO" id="GO:0016758">
    <property type="term" value="F:hexosyltransferase activity"/>
    <property type="evidence" value="ECO:0007669"/>
    <property type="project" value="InterPro"/>
</dbReference>
<keyword evidence="3" id="KW-0808">Transferase</keyword>
<dbReference type="Proteomes" id="UP000068137">
    <property type="component" value="Chromosome"/>
</dbReference>
<evidence type="ECO:0000256" key="5">
    <source>
        <dbReference type="ARBA" id="ARBA00022989"/>
    </source>
</evidence>
<evidence type="ECO:0000313" key="9">
    <source>
        <dbReference type="EMBL" id="ALE19127.1"/>
    </source>
</evidence>
<dbReference type="GO" id="GO:0005886">
    <property type="term" value="C:plasma membrane"/>
    <property type="evidence" value="ECO:0007669"/>
    <property type="project" value="UniProtKB-SubCell"/>
</dbReference>
<dbReference type="STRING" id="1528099.AL705_05420"/>
<keyword evidence="4 8" id="KW-0812">Transmembrane</keyword>
<keyword evidence="6 8" id="KW-0472">Membrane</keyword>
<feature type="transmembrane region" description="Helical" evidence="8">
    <location>
        <begin position="208"/>
        <end position="227"/>
    </location>
</feature>
<dbReference type="RefSeq" id="WP_053962143.1">
    <property type="nucleotide sequence ID" value="NZ_CP012390.1"/>
</dbReference>
<dbReference type="EMBL" id="CP012390">
    <property type="protein sequence ID" value="ALE19127.1"/>
    <property type="molecule type" value="Genomic_DNA"/>
</dbReference>
<dbReference type="InterPro" id="IPR018584">
    <property type="entry name" value="GT87"/>
</dbReference>
<gene>
    <name evidence="9" type="ORF">AL705_05420</name>
</gene>
<dbReference type="Pfam" id="PF09594">
    <property type="entry name" value="GT87"/>
    <property type="match status" value="1"/>
</dbReference>
<evidence type="ECO:0000313" key="10">
    <source>
        <dbReference type="Proteomes" id="UP000068137"/>
    </source>
</evidence>
<feature type="transmembrane region" description="Helical" evidence="8">
    <location>
        <begin position="136"/>
        <end position="168"/>
    </location>
</feature>
<dbReference type="OrthoDB" id="9774600at2"/>
<name>A0A0M4LZ08_9ACTN</name>
<reference evidence="9 10" key="1">
    <citation type="journal article" date="2015" name="Genome Announc.">
        <title>Complete Genome Sequences for Two Strains of a Novel Fastidious, Partially Acid-Fast, Gram-Positive Corynebacterineae Bacterium, Derived from Human Clinical Samples.</title>
        <authorList>
            <person name="Nicholson A.C."/>
            <person name="Bell M."/>
            <person name="Humrighouse B.W."/>
            <person name="McQuiston J.R."/>
        </authorList>
    </citation>
    <scope>NUCLEOTIDE SEQUENCE [LARGE SCALE GENOMIC DNA]</scope>
    <source>
        <strain evidence="9 10">X1698</strain>
    </source>
</reference>
<sequence>MRREKWLGQNGKYAAGTLPLMLIAALLMVALPAKGQFPSYHIDFDVYWTGARYFLDGGYLYGEIPTLHQGAHLPFTYPPVAVLVFIPFALLPYQASSVLFTLLSLVALYVVARYTLNALRTYGFAVTEKPWHEIVLWVIIIASLFTAPIGDTFGFGQINLLLMALIVLDCLTPQRRWWTGALVGLTIAIKLTPMVFLLYFFWRRDWKSMGMTVGSLVAYNLIAFLVMPSTAKLYWTEIITNGERIGNYDYAGNQSINGLLARFGLEDTTLSVAWLIVALIAGLAVAVIVWQLVKTRQHFAALMVNGLAANLCSPVSWEHHWTWAIPLVALFAVWACKQTPARWVWGVLSGLGIIIFYANPYAHLPSDQHRELAWSPWQHIVGESYVLWTLLVLIALLALRPFSRASEMRDAVVKVTALKKPVPERD</sequence>
<feature type="transmembrane region" description="Helical" evidence="8">
    <location>
        <begin position="380"/>
        <end position="399"/>
    </location>
</feature>
<feature type="transmembrane region" description="Helical" evidence="8">
    <location>
        <begin position="180"/>
        <end position="202"/>
    </location>
</feature>
<dbReference type="AlphaFoldDB" id="A0A0M4LZ08"/>
<comment type="similarity">
    <text evidence="7">Belongs to the glycosyltransferase 87 family.</text>
</comment>
<dbReference type="KEGG" id="cbq:AL705_05420"/>
<feature type="transmembrane region" description="Helical" evidence="8">
    <location>
        <begin position="98"/>
        <end position="116"/>
    </location>
</feature>
<evidence type="ECO:0000256" key="1">
    <source>
        <dbReference type="ARBA" id="ARBA00004651"/>
    </source>
</evidence>
<evidence type="ECO:0000256" key="6">
    <source>
        <dbReference type="ARBA" id="ARBA00023136"/>
    </source>
</evidence>
<comment type="subcellular location">
    <subcellularLocation>
        <location evidence="1">Cell membrane</location>
        <topology evidence="1">Multi-pass membrane protein</topology>
    </subcellularLocation>
</comment>
<evidence type="ECO:0000256" key="2">
    <source>
        <dbReference type="ARBA" id="ARBA00022475"/>
    </source>
</evidence>
<accession>A0A0M4LZ08</accession>
<keyword evidence="5 8" id="KW-1133">Transmembrane helix</keyword>
<proteinExistence type="inferred from homology"/>
<evidence type="ECO:0000256" key="7">
    <source>
        <dbReference type="ARBA" id="ARBA00024033"/>
    </source>
</evidence>
<evidence type="ECO:0000256" key="4">
    <source>
        <dbReference type="ARBA" id="ARBA00022692"/>
    </source>
</evidence>
<evidence type="ECO:0008006" key="11">
    <source>
        <dbReference type="Google" id="ProtNLM"/>
    </source>
</evidence>
<evidence type="ECO:0000256" key="8">
    <source>
        <dbReference type="SAM" id="Phobius"/>
    </source>
</evidence>
<keyword evidence="2" id="KW-1003">Cell membrane</keyword>
<feature type="transmembrane region" description="Helical" evidence="8">
    <location>
        <begin position="12"/>
        <end position="31"/>
    </location>
</feature>
<protein>
    <recommendedName>
        <fullName evidence="11">Polyprenol-phosphate-mannose-dependent alpha-(1-2)-phosphatidylinositol mannoside mannosyltransferase</fullName>
    </recommendedName>
</protein>
<feature type="transmembrane region" description="Helical" evidence="8">
    <location>
        <begin position="343"/>
        <end position="360"/>
    </location>
</feature>
<evidence type="ECO:0000256" key="3">
    <source>
        <dbReference type="ARBA" id="ARBA00022679"/>
    </source>
</evidence>